<name>A0A5B7CNG0_PORTR</name>
<dbReference type="AlphaFoldDB" id="A0A5B7CNG0"/>
<reference evidence="2 3" key="1">
    <citation type="submission" date="2019-05" db="EMBL/GenBank/DDBJ databases">
        <title>Another draft genome of Portunus trituberculatus and its Hox gene families provides insights of decapod evolution.</title>
        <authorList>
            <person name="Jeong J.-H."/>
            <person name="Song I."/>
            <person name="Kim S."/>
            <person name="Choi T."/>
            <person name="Kim D."/>
            <person name="Ryu S."/>
            <person name="Kim W."/>
        </authorList>
    </citation>
    <scope>NUCLEOTIDE SEQUENCE [LARGE SCALE GENOMIC DNA]</scope>
    <source>
        <tissue evidence="2">Muscle</tissue>
    </source>
</reference>
<feature type="compositionally biased region" description="Basic and acidic residues" evidence="1">
    <location>
        <begin position="31"/>
        <end position="42"/>
    </location>
</feature>
<dbReference type="EMBL" id="VSRR010000103">
    <property type="protein sequence ID" value="MPC10164.1"/>
    <property type="molecule type" value="Genomic_DNA"/>
</dbReference>
<evidence type="ECO:0000313" key="3">
    <source>
        <dbReference type="Proteomes" id="UP000324222"/>
    </source>
</evidence>
<protein>
    <submittedName>
        <fullName evidence="2">Uncharacterized protein</fullName>
    </submittedName>
</protein>
<comment type="caution">
    <text evidence="2">The sequence shown here is derived from an EMBL/GenBank/DDBJ whole genome shotgun (WGS) entry which is preliminary data.</text>
</comment>
<accession>A0A5B7CNG0</accession>
<gene>
    <name evidence="2" type="ORF">E2C01_002793</name>
</gene>
<dbReference type="Proteomes" id="UP000324222">
    <property type="component" value="Unassembled WGS sequence"/>
</dbReference>
<evidence type="ECO:0000256" key="1">
    <source>
        <dbReference type="SAM" id="MobiDB-lite"/>
    </source>
</evidence>
<proteinExistence type="predicted"/>
<evidence type="ECO:0000313" key="2">
    <source>
        <dbReference type="EMBL" id="MPC10164.1"/>
    </source>
</evidence>
<organism evidence="2 3">
    <name type="scientific">Portunus trituberculatus</name>
    <name type="common">Swimming crab</name>
    <name type="synonym">Neptunus trituberculatus</name>
    <dbReference type="NCBI Taxonomy" id="210409"/>
    <lineage>
        <taxon>Eukaryota</taxon>
        <taxon>Metazoa</taxon>
        <taxon>Ecdysozoa</taxon>
        <taxon>Arthropoda</taxon>
        <taxon>Crustacea</taxon>
        <taxon>Multicrustacea</taxon>
        <taxon>Malacostraca</taxon>
        <taxon>Eumalacostraca</taxon>
        <taxon>Eucarida</taxon>
        <taxon>Decapoda</taxon>
        <taxon>Pleocyemata</taxon>
        <taxon>Brachyura</taxon>
        <taxon>Eubrachyura</taxon>
        <taxon>Portunoidea</taxon>
        <taxon>Portunidae</taxon>
        <taxon>Portuninae</taxon>
        <taxon>Portunus</taxon>
    </lineage>
</organism>
<feature type="region of interest" description="Disordered" evidence="1">
    <location>
        <begin position="31"/>
        <end position="63"/>
    </location>
</feature>
<keyword evidence="3" id="KW-1185">Reference proteome</keyword>
<sequence length="63" mass="7285">MTTFPADECVVVNKRTLTKERTCFMPLSDCHNHQHTKPDQLRESVTPHSVIHVTPSRTGEQRR</sequence>